<dbReference type="Pfam" id="PF13577">
    <property type="entry name" value="SnoaL_4"/>
    <property type="match status" value="1"/>
</dbReference>
<proteinExistence type="predicted"/>
<protein>
    <recommendedName>
        <fullName evidence="1">SnoaL-like domain-containing protein</fullName>
    </recommendedName>
</protein>
<organism evidence="2 3">
    <name type="scientific">Lacticaseibacillus camelliae DSM 22697 = JCM 13995</name>
    <dbReference type="NCBI Taxonomy" id="1423730"/>
    <lineage>
        <taxon>Bacteria</taxon>
        <taxon>Bacillati</taxon>
        <taxon>Bacillota</taxon>
        <taxon>Bacilli</taxon>
        <taxon>Lactobacillales</taxon>
        <taxon>Lactobacillaceae</taxon>
        <taxon>Lacticaseibacillus</taxon>
    </lineage>
</organism>
<feature type="domain" description="SnoaL-like" evidence="1">
    <location>
        <begin position="15"/>
        <end position="138"/>
    </location>
</feature>
<evidence type="ECO:0000259" key="1">
    <source>
        <dbReference type="Pfam" id="PF13577"/>
    </source>
</evidence>
<evidence type="ECO:0000313" key="3">
    <source>
        <dbReference type="Proteomes" id="UP000050865"/>
    </source>
</evidence>
<dbReference type="Proteomes" id="UP000050865">
    <property type="component" value="Unassembled WGS sequence"/>
</dbReference>
<dbReference type="EMBL" id="AYZJ01000084">
    <property type="protein sequence ID" value="KRN18682.1"/>
    <property type="molecule type" value="Genomic_DNA"/>
</dbReference>
<dbReference type="Gene3D" id="3.10.450.50">
    <property type="match status" value="1"/>
</dbReference>
<dbReference type="SUPFAM" id="SSF54427">
    <property type="entry name" value="NTF2-like"/>
    <property type="match status" value="1"/>
</dbReference>
<evidence type="ECO:0000313" key="2">
    <source>
        <dbReference type="EMBL" id="KRN18682.1"/>
    </source>
</evidence>
<dbReference type="OrthoDB" id="1492465at2"/>
<dbReference type="CDD" id="cd00531">
    <property type="entry name" value="NTF2_like"/>
    <property type="match status" value="1"/>
</dbReference>
<accession>A0A0R2F0T7</accession>
<dbReference type="RefSeq" id="WP_054661839.1">
    <property type="nucleotide sequence ID" value="NZ_AYZJ01000084.1"/>
</dbReference>
<dbReference type="STRING" id="1423730.FC75_GL000450"/>
<dbReference type="InterPro" id="IPR037401">
    <property type="entry name" value="SnoaL-like"/>
</dbReference>
<reference evidence="2 3" key="1">
    <citation type="journal article" date="2015" name="Genome Announc.">
        <title>Expanding the biotechnology potential of lactobacilli through comparative genomics of 213 strains and associated genera.</title>
        <authorList>
            <person name="Sun Z."/>
            <person name="Harris H.M."/>
            <person name="McCann A."/>
            <person name="Guo C."/>
            <person name="Argimon S."/>
            <person name="Zhang W."/>
            <person name="Yang X."/>
            <person name="Jeffery I.B."/>
            <person name="Cooney J.C."/>
            <person name="Kagawa T.F."/>
            <person name="Liu W."/>
            <person name="Song Y."/>
            <person name="Salvetti E."/>
            <person name="Wrobel A."/>
            <person name="Rasinkangas P."/>
            <person name="Parkhill J."/>
            <person name="Rea M.C."/>
            <person name="O'Sullivan O."/>
            <person name="Ritari J."/>
            <person name="Douillard F.P."/>
            <person name="Paul Ross R."/>
            <person name="Yang R."/>
            <person name="Briner A.E."/>
            <person name="Felis G.E."/>
            <person name="de Vos W.M."/>
            <person name="Barrangou R."/>
            <person name="Klaenhammer T.R."/>
            <person name="Caufield P.W."/>
            <person name="Cui Y."/>
            <person name="Zhang H."/>
            <person name="O'Toole P.W."/>
        </authorList>
    </citation>
    <scope>NUCLEOTIDE SEQUENCE [LARGE SCALE GENOMIC DNA]</scope>
    <source>
        <strain evidence="2 3">DSM 22697</strain>
    </source>
</reference>
<dbReference type="AlphaFoldDB" id="A0A0R2F0T7"/>
<dbReference type="InterPro" id="IPR032710">
    <property type="entry name" value="NTF2-like_dom_sf"/>
</dbReference>
<sequence>MTFEEQRPTTKTVDEMLAKEQITELVHYERYARDYGLWDGMATCYTDDATIEISWYKGDINGFLAASKPAPDAQTDSLPAHKMHDTLVWLHGEKAVAVVVTTMTGRTPVQGQTMDNLIYVRLVYSLKKVSGEWKIYSMTPIYERDTLLPVTPKDIKPVVGARDSYKNLAIVLKDLGVKASDDLPGLDQPKSVEKFMDTTNDWLNSDK</sequence>
<comment type="caution">
    <text evidence="2">The sequence shown here is derived from an EMBL/GenBank/DDBJ whole genome shotgun (WGS) entry which is preliminary data.</text>
</comment>
<name>A0A0R2F0T7_9LACO</name>
<dbReference type="PATRIC" id="fig|1423730.4.peg.469"/>
<keyword evidence="3" id="KW-1185">Reference proteome</keyword>
<gene>
    <name evidence="2" type="ORF">FC75_GL000450</name>
</gene>